<dbReference type="EMBL" id="JACJLA010000005">
    <property type="protein sequence ID" value="MBM6912487.1"/>
    <property type="molecule type" value="Genomic_DNA"/>
</dbReference>
<dbReference type="InterPro" id="IPR052777">
    <property type="entry name" value="Acetyltransferase_Enz"/>
</dbReference>
<sequence length="153" mass="17404">MNFEMRDGHEYIDEMKLLFVEYVKSLGVTADVKEFEGLEKKYKGEGEAMYIAFVDSKPAGCVAIRRVDASTAEMKRLYVRPDFRRTGLGMSMAKIVVEEAKENGYKRLLLDSLPSMESAKQLYNVLGFRSTDAETKRPIRTVVHLTLPLVKEA</sequence>
<dbReference type="InterPro" id="IPR016181">
    <property type="entry name" value="Acyl_CoA_acyltransferase"/>
</dbReference>
<evidence type="ECO:0000259" key="1">
    <source>
        <dbReference type="PROSITE" id="PS51186"/>
    </source>
</evidence>
<comment type="caution">
    <text evidence="2">The sequence shown here is derived from an EMBL/GenBank/DDBJ whole genome shotgun (WGS) entry which is preliminary data.</text>
</comment>
<dbReference type="SUPFAM" id="SSF55729">
    <property type="entry name" value="Acyl-CoA N-acyltransferases (Nat)"/>
    <property type="match status" value="1"/>
</dbReference>
<gene>
    <name evidence="2" type="ORF">H6A01_03960</name>
</gene>
<dbReference type="Gene3D" id="3.40.630.30">
    <property type="match status" value="1"/>
</dbReference>
<dbReference type="Pfam" id="PF00583">
    <property type="entry name" value="Acetyltransf_1"/>
    <property type="match status" value="1"/>
</dbReference>
<dbReference type="Proteomes" id="UP000707138">
    <property type="component" value="Unassembled WGS sequence"/>
</dbReference>
<dbReference type="CDD" id="cd04301">
    <property type="entry name" value="NAT_SF"/>
    <property type="match status" value="1"/>
</dbReference>
<evidence type="ECO:0000313" key="3">
    <source>
        <dbReference type="Proteomes" id="UP000707138"/>
    </source>
</evidence>
<organism evidence="2 3">
    <name type="scientific">Veillonella magna</name>
    <dbReference type="NCBI Taxonomy" id="464322"/>
    <lineage>
        <taxon>Bacteria</taxon>
        <taxon>Bacillati</taxon>
        <taxon>Bacillota</taxon>
        <taxon>Negativicutes</taxon>
        <taxon>Veillonellales</taxon>
        <taxon>Veillonellaceae</taxon>
        <taxon>Veillonella</taxon>
    </lineage>
</organism>
<keyword evidence="3" id="KW-1185">Reference proteome</keyword>
<accession>A0ABS2GF76</accession>
<protein>
    <submittedName>
        <fullName evidence="2">GNAT family N-acetyltransferase</fullName>
    </submittedName>
</protein>
<dbReference type="PANTHER" id="PTHR43305:SF1">
    <property type="entry name" value="FAMILY N-ACETYLTRANSFERASE, PUTATIVE (AFU_ORTHOLOGUE AFUA_2G01380)-RELATED"/>
    <property type="match status" value="1"/>
</dbReference>
<dbReference type="PROSITE" id="PS51186">
    <property type="entry name" value="GNAT"/>
    <property type="match status" value="1"/>
</dbReference>
<dbReference type="RefSeq" id="WP_028256062.1">
    <property type="nucleotide sequence ID" value="NZ_CALXQD010000007.1"/>
</dbReference>
<evidence type="ECO:0000313" key="2">
    <source>
        <dbReference type="EMBL" id="MBM6912487.1"/>
    </source>
</evidence>
<name>A0ABS2GF76_9FIRM</name>
<dbReference type="InterPro" id="IPR000182">
    <property type="entry name" value="GNAT_dom"/>
</dbReference>
<dbReference type="PANTHER" id="PTHR43305">
    <property type="entry name" value="FAMILY N-ACETYLTRANSFERASE, PUTATIVE (AFU_ORTHOLOGUE AFUA_2G01380)-RELATED"/>
    <property type="match status" value="1"/>
</dbReference>
<feature type="domain" description="N-acetyltransferase" evidence="1">
    <location>
        <begin position="1"/>
        <end position="153"/>
    </location>
</feature>
<reference evidence="2 3" key="1">
    <citation type="journal article" date="2021" name="Sci. Rep.">
        <title>The distribution of antibiotic resistance genes in chicken gut microbiota commensals.</title>
        <authorList>
            <person name="Juricova H."/>
            <person name="Matiasovicova J."/>
            <person name="Kubasova T."/>
            <person name="Cejkova D."/>
            <person name="Rychlik I."/>
        </authorList>
    </citation>
    <scope>NUCLEOTIDE SEQUENCE [LARGE SCALE GENOMIC DNA]</scope>
    <source>
        <strain evidence="2 3">An537</strain>
    </source>
</reference>
<proteinExistence type="predicted"/>